<reference evidence="3" key="1">
    <citation type="submission" date="2022-07" db="EMBL/GenBank/DDBJ databases">
        <title>Chromosome-level genome of Muraenolepis orangiensis.</title>
        <authorList>
            <person name="Kim J."/>
        </authorList>
    </citation>
    <scope>NUCLEOTIDE SEQUENCE</scope>
    <source>
        <strain evidence="3">KU_S4_2022</strain>
        <tissue evidence="3">Muscle</tissue>
    </source>
</reference>
<dbReference type="EMBL" id="JANIIK010000042">
    <property type="protein sequence ID" value="KAJ3607288.1"/>
    <property type="molecule type" value="Genomic_DNA"/>
</dbReference>
<evidence type="ECO:0000313" key="3">
    <source>
        <dbReference type="EMBL" id="KAJ3607288.1"/>
    </source>
</evidence>
<keyword evidence="2" id="KW-0732">Signal</keyword>
<name>A0A9Q0IR65_9TELE</name>
<evidence type="ECO:0000256" key="1">
    <source>
        <dbReference type="SAM" id="MobiDB-lite"/>
    </source>
</evidence>
<feature type="chain" id="PRO_5040386206" evidence="2">
    <location>
        <begin position="27"/>
        <end position="76"/>
    </location>
</feature>
<dbReference type="Proteomes" id="UP001148018">
    <property type="component" value="Unassembled WGS sequence"/>
</dbReference>
<feature type="compositionally biased region" description="Low complexity" evidence="1">
    <location>
        <begin position="45"/>
        <end position="57"/>
    </location>
</feature>
<evidence type="ECO:0000256" key="2">
    <source>
        <dbReference type="SAM" id="SignalP"/>
    </source>
</evidence>
<dbReference type="AlphaFoldDB" id="A0A9Q0IR65"/>
<evidence type="ECO:0000313" key="4">
    <source>
        <dbReference type="Proteomes" id="UP001148018"/>
    </source>
</evidence>
<organism evidence="3 4">
    <name type="scientific">Muraenolepis orangiensis</name>
    <name type="common">Patagonian moray cod</name>
    <dbReference type="NCBI Taxonomy" id="630683"/>
    <lineage>
        <taxon>Eukaryota</taxon>
        <taxon>Metazoa</taxon>
        <taxon>Chordata</taxon>
        <taxon>Craniata</taxon>
        <taxon>Vertebrata</taxon>
        <taxon>Euteleostomi</taxon>
        <taxon>Actinopterygii</taxon>
        <taxon>Neopterygii</taxon>
        <taxon>Teleostei</taxon>
        <taxon>Neoteleostei</taxon>
        <taxon>Acanthomorphata</taxon>
        <taxon>Zeiogadaria</taxon>
        <taxon>Gadariae</taxon>
        <taxon>Gadiformes</taxon>
        <taxon>Muraenolepidoidei</taxon>
        <taxon>Muraenolepididae</taxon>
        <taxon>Muraenolepis</taxon>
    </lineage>
</organism>
<protein>
    <submittedName>
        <fullName evidence="3">Uncharacterized protein</fullName>
    </submittedName>
</protein>
<feature type="signal peptide" evidence="2">
    <location>
        <begin position="1"/>
        <end position="26"/>
    </location>
</feature>
<accession>A0A9Q0IR65</accession>
<sequence length="76" mass="8229">MLSPGRRETSALLGLALCVLAAWGLGYESSSSLQTQQTFQQTFQTLQTGPGSSSPPGRAASRHRYEEMKTAQNSHM</sequence>
<feature type="region of interest" description="Disordered" evidence="1">
    <location>
        <begin position="45"/>
        <end position="76"/>
    </location>
</feature>
<comment type="caution">
    <text evidence="3">The sequence shown here is derived from an EMBL/GenBank/DDBJ whole genome shotgun (WGS) entry which is preliminary data.</text>
</comment>
<proteinExistence type="predicted"/>
<keyword evidence="4" id="KW-1185">Reference proteome</keyword>
<gene>
    <name evidence="3" type="ORF">NHX12_026799</name>
</gene>